<gene>
    <name evidence="1" type="ORF">EV421DRAFT_1897053</name>
</gene>
<dbReference type="EMBL" id="JAUEPT010000002">
    <property type="protein sequence ID" value="KAK0455157.1"/>
    <property type="molecule type" value="Genomic_DNA"/>
</dbReference>
<dbReference type="Proteomes" id="UP001175226">
    <property type="component" value="Unassembled WGS sequence"/>
</dbReference>
<evidence type="ECO:0000313" key="2">
    <source>
        <dbReference type="Proteomes" id="UP001175226"/>
    </source>
</evidence>
<keyword evidence="2" id="KW-1185">Reference proteome</keyword>
<protein>
    <submittedName>
        <fullName evidence="1">Uncharacterized protein</fullName>
    </submittedName>
</protein>
<reference evidence="1" key="1">
    <citation type="submission" date="2023-06" db="EMBL/GenBank/DDBJ databases">
        <authorList>
            <consortium name="Lawrence Berkeley National Laboratory"/>
            <person name="Ahrendt S."/>
            <person name="Sahu N."/>
            <person name="Indic B."/>
            <person name="Wong-Bajracharya J."/>
            <person name="Merenyi Z."/>
            <person name="Ke H.-M."/>
            <person name="Monk M."/>
            <person name="Kocsube S."/>
            <person name="Drula E."/>
            <person name="Lipzen A."/>
            <person name="Balint B."/>
            <person name="Henrissat B."/>
            <person name="Andreopoulos B."/>
            <person name="Martin F.M."/>
            <person name="Harder C.B."/>
            <person name="Rigling D."/>
            <person name="Ford K.L."/>
            <person name="Foster G.D."/>
            <person name="Pangilinan J."/>
            <person name="Papanicolaou A."/>
            <person name="Barry K."/>
            <person name="LaButti K."/>
            <person name="Viragh M."/>
            <person name="Koriabine M."/>
            <person name="Yan M."/>
            <person name="Riley R."/>
            <person name="Champramary S."/>
            <person name="Plett K.L."/>
            <person name="Tsai I.J."/>
            <person name="Slot J."/>
            <person name="Sipos G."/>
            <person name="Plett J."/>
            <person name="Nagy L.G."/>
            <person name="Grigoriev I.V."/>
        </authorList>
    </citation>
    <scope>NUCLEOTIDE SEQUENCE</scope>
    <source>
        <strain evidence="1">FPL87.14</strain>
    </source>
</reference>
<comment type="caution">
    <text evidence="1">The sequence shown here is derived from an EMBL/GenBank/DDBJ whole genome shotgun (WGS) entry which is preliminary data.</text>
</comment>
<organism evidence="1 2">
    <name type="scientific">Armillaria borealis</name>
    <dbReference type="NCBI Taxonomy" id="47425"/>
    <lineage>
        <taxon>Eukaryota</taxon>
        <taxon>Fungi</taxon>
        <taxon>Dikarya</taxon>
        <taxon>Basidiomycota</taxon>
        <taxon>Agaricomycotina</taxon>
        <taxon>Agaricomycetes</taxon>
        <taxon>Agaricomycetidae</taxon>
        <taxon>Agaricales</taxon>
        <taxon>Marasmiineae</taxon>
        <taxon>Physalacriaceae</taxon>
        <taxon>Armillaria</taxon>
    </lineage>
</organism>
<accession>A0AA39K6C2</accession>
<proteinExistence type="predicted"/>
<sequence>MRLTLHFTEDQIDFLRKSLPDFLHEAEEFKKQFVSLLTFEFVHWWLESMDEEEEHTGMPSKATVQRIMTAMRQLDFEQMPYVLPSTDHTQHVPPKNVGWPTPVCAGSLRPILFESRHITLRYHIQSQGITLQTHSVLIRFGLAEQAHIAQAAVYWKRTTRDGQDTERCFVLLFLQEHLKLFQIPLWTGLSLAKAMALKKLLLVRHLQWSYWTLLTVVHLANASEEPPYPGPYDTRGHTLRKKKTGNVKKTGKVYVLQEYYEAEYERLVAEDEQWALVHGLASTIE</sequence>
<evidence type="ECO:0000313" key="1">
    <source>
        <dbReference type="EMBL" id="KAK0455157.1"/>
    </source>
</evidence>
<name>A0AA39K6C2_9AGAR</name>
<dbReference type="AlphaFoldDB" id="A0AA39K6C2"/>